<dbReference type="Pfam" id="PF13460">
    <property type="entry name" value="NAD_binding_10"/>
    <property type="match status" value="1"/>
</dbReference>
<comment type="caution">
    <text evidence="2">The sequence shown here is derived from an EMBL/GenBank/DDBJ whole genome shotgun (WGS) entry which is preliminary data.</text>
</comment>
<proteinExistence type="predicted"/>
<protein>
    <submittedName>
        <fullName evidence="2">SDR family oxidoreductase</fullName>
    </submittedName>
</protein>
<gene>
    <name evidence="2" type="ORF">ACFSW5_21045</name>
</gene>
<evidence type="ECO:0000313" key="2">
    <source>
        <dbReference type="EMBL" id="MFD2662747.1"/>
    </source>
</evidence>
<dbReference type="RefSeq" id="WP_379277825.1">
    <property type="nucleotide sequence ID" value="NZ_JBHUGT010000042.1"/>
</dbReference>
<dbReference type="EMBL" id="JBHUMY010000032">
    <property type="protein sequence ID" value="MFD2662747.1"/>
    <property type="molecule type" value="Genomic_DNA"/>
</dbReference>
<sequence length="82" mass="9133">MTILVTGATSTVGRHVVKQLVQKGVRVRAVSRNPAIANLPEDVEVVQGDLNEPESLQPLSTIFAQGSRPDNRRRNRQGHYFR</sequence>
<dbReference type="InterPro" id="IPR016040">
    <property type="entry name" value="NAD(P)-bd_dom"/>
</dbReference>
<feature type="domain" description="NAD(P)-binding" evidence="1">
    <location>
        <begin position="7"/>
        <end position="57"/>
    </location>
</feature>
<evidence type="ECO:0000259" key="1">
    <source>
        <dbReference type="Pfam" id="PF13460"/>
    </source>
</evidence>
<dbReference type="PANTHER" id="PTHR15020:SF50">
    <property type="entry name" value="UPF0659 PROTEIN YMR090W"/>
    <property type="match status" value="1"/>
</dbReference>
<dbReference type="Proteomes" id="UP001597493">
    <property type="component" value="Unassembled WGS sequence"/>
</dbReference>
<organism evidence="2 3">
    <name type="scientific">Paenibacillus thailandensis</name>
    <dbReference type="NCBI Taxonomy" id="393250"/>
    <lineage>
        <taxon>Bacteria</taxon>
        <taxon>Bacillati</taxon>
        <taxon>Bacillota</taxon>
        <taxon>Bacilli</taxon>
        <taxon>Bacillales</taxon>
        <taxon>Paenibacillaceae</taxon>
        <taxon>Paenibacillus</taxon>
    </lineage>
</organism>
<evidence type="ECO:0000313" key="3">
    <source>
        <dbReference type="Proteomes" id="UP001597493"/>
    </source>
</evidence>
<dbReference type="PANTHER" id="PTHR15020">
    <property type="entry name" value="FLAVIN REDUCTASE-RELATED"/>
    <property type="match status" value="1"/>
</dbReference>
<reference evidence="3" key="1">
    <citation type="journal article" date="2019" name="Int. J. Syst. Evol. Microbiol.">
        <title>The Global Catalogue of Microorganisms (GCM) 10K type strain sequencing project: providing services to taxonomists for standard genome sequencing and annotation.</title>
        <authorList>
            <consortium name="The Broad Institute Genomics Platform"/>
            <consortium name="The Broad Institute Genome Sequencing Center for Infectious Disease"/>
            <person name="Wu L."/>
            <person name="Ma J."/>
        </authorList>
    </citation>
    <scope>NUCLEOTIDE SEQUENCE [LARGE SCALE GENOMIC DNA]</scope>
    <source>
        <strain evidence="3">TISTR 1827</strain>
    </source>
</reference>
<dbReference type="InterPro" id="IPR036291">
    <property type="entry name" value="NAD(P)-bd_dom_sf"/>
</dbReference>
<keyword evidence="3" id="KW-1185">Reference proteome</keyword>
<name>A0ABW5R2N7_9BACL</name>
<dbReference type="Gene3D" id="3.40.50.720">
    <property type="entry name" value="NAD(P)-binding Rossmann-like Domain"/>
    <property type="match status" value="1"/>
</dbReference>
<accession>A0ABW5R2N7</accession>
<dbReference type="SUPFAM" id="SSF51735">
    <property type="entry name" value="NAD(P)-binding Rossmann-fold domains"/>
    <property type="match status" value="1"/>
</dbReference>